<name>A0ABS0CUK1_9NOCA</name>
<accession>A0ABS0CUK1</accession>
<dbReference type="Gene3D" id="1.20.144.10">
    <property type="entry name" value="Phosphatidic acid phosphatase type 2/haloperoxidase"/>
    <property type="match status" value="1"/>
</dbReference>
<dbReference type="SUPFAM" id="SSF48317">
    <property type="entry name" value="Acid phosphatase/Vanadium-dependent haloperoxidase"/>
    <property type="match status" value="1"/>
</dbReference>
<keyword evidence="1" id="KW-1133">Transmembrane helix</keyword>
<keyword evidence="1" id="KW-0472">Membrane</keyword>
<keyword evidence="1" id="KW-0812">Transmembrane</keyword>
<feature type="transmembrane region" description="Helical" evidence="1">
    <location>
        <begin position="125"/>
        <end position="145"/>
    </location>
</feature>
<feature type="transmembrane region" description="Helical" evidence="1">
    <location>
        <begin position="154"/>
        <end position="175"/>
    </location>
</feature>
<evidence type="ECO:0000256" key="1">
    <source>
        <dbReference type="SAM" id="Phobius"/>
    </source>
</evidence>
<feature type="transmembrane region" description="Helical" evidence="1">
    <location>
        <begin position="95"/>
        <end position="113"/>
    </location>
</feature>
<reference evidence="3 4" key="1">
    <citation type="submission" date="2020-10" db="EMBL/GenBank/DDBJ databases">
        <title>Identification of Nocardia species via Next-generation sequencing and recognition of intraspecies genetic diversity.</title>
        <authorList>
            <person name="Li P."/>
            <person name="Li P."/>
            <person name="Lu B."/>
        </authorList>
    </citation>
    <scope>NUCLEOTIDE SEQUENCE [LARGE SCALE GENOMIC DNA]</scope>
    <source>
        <strain evidence="3 4">BJ06-0157</strain>
    </source>
</reference>
<gene>
    <name evidence="3" type="ORF">IU459_22070</name>
</gene>
<dbReference type="RefSeq" id="WP_195131447.1">
    <property type="nucleotide sequence ID" value="NZ_JADLQX010000016.1"/>
</dbReference>
<dbReference type="InterPro" id="IPR000326">
    <property type="entry name" value="PAP2/HPO"/>
</dbReference>
<evidence type="ECO:0000259" key="2">
    <source>
        <dbReference type="Pfam" id="PF01569"/>
    </source>
</evidence>
<feature type="domain" description="Phosphatidic acid phosphatase type 2/haloperoxidase" evidence="2">
    <location>
        <begin position="120"/>
        <end position="195"/>
    </location>
</feature>
<dbReference type="InterPro" id="IPR036938">
    <property type="entry name" value="PAP2/HPO_sf"/>
</dbReference>
<proteinExistence type="predicted"/>
<evidence type="ECO:0000313" key="4">
    <source>
        <dbReference type="Proteomes" id="UP000702209"/>
    </source>
</evidence>
<protein>
    <submittedName>
        <fullName evidence="3">Phosphatase PAP2 family protein</fullName>
    </submittedName>
</protein>
<sequence length="231" mass="23795">MLAVRQTGRGNNAATVHAGVAATGVAATAAIPATLPADGGPSALDRAIADPVHAALDARPGVYEALVVPSNGYVLLPLLILACVWFARRGDLRRAATMLVVPELAVAINTWLLKPLWGRQWHDYLAYPSGHTVHLVAIGATFVLLTEPTHARRVVAAVATVAMPAAAVGMIGLGYHHATDILGGIAAAITMAISLCWAAGLLDRGKARGTATQTYAAAERAPRRGASDPVG</sequence>
<dbReference type="Proteomes" id="UP000702209">
    <property type="component" value="Unassembled WGS sequence"/>
</dbReference>
<evidence type="ECO:0000313" key="3">
    <source>
        <dbReference type="EMBL" id="MBF6300210.1"/>
    </source>
</evidence>
<dbReference type="Pfam" id="PF01569">
    <property type="entry name" value="PAP2"/>
    <property type="match status" value="1"/>
</dbReference>
<feature type="transmembrane region" description="Helical" evidence="1">
    <location>
        <begin position="70"/>
        <end position="88"/>
    </location>
</feature>
<keyword evidence="4" id="KW-1185">Reference proteome</keyword>
<comment type="caution">
    <text evidence="3">The sequence shown here is derived from an EMBL/GenBank/DDBJ whole genome shotgun (WGS) entry which is preliminary data.</text>
</comment>
<feature type="transmembrane region" description="Helical" evidence="1">
    <location>
        <begin position="181"/>
        <end position="202"/>
    </location>
</feature>
<organism evidence="3 4">
    <name type="scientific">Nocardia amamiensis</name>
    <dbReference type="NCBI Taxonomy" id="404578"/>
    <lineage>
        <taxon>Bacteria</taxon>
        <taxon>Bacillati</taxon>
        <taxon>Actinomycetota</taxon>
        <taxon>Actinomycetes</taxon>
        <taxon>Mycobacteriales</taxon>
        <taxon>Nocardiaceae</taxon>
        <taxon>Nocardia</taxon>
    </lineage>
</organism>
<dbReference type="EMBL" id="JADLQX010000016">
    <property type="protein sequence ID" value="MBF6300210.1"/>
    <property type="molecule type" value="Genomic_DNA"/>
</dbReference>